<evidence type="ECO:0000256" key="1">
    <source>
        <dbReference type="ARBA" id="ARBA00001192"/>
    </source>
</evidence>
<evidence type="ECO:0000313" key="16">
    <source>
        <dbReference type="EMBL" id="WZN66013.1"/>
    </source>
</evidence>
<accession>A0AAX4PJG8</accession>
<comment type="similarity">
    <text evidence="3 14">Belongs to the alternative oxidase family.</text>
</comment>
<dbReference type="Proteomes" id="UP001472866">
    <property type="component" value="Chromosome 14"/>
</dbReference>
<keyword evidence="13 14" id="KW-0472">Membrane</keyword>
<evidence type="ECO:0000256" key="11">
    <source>
        <dbReference type="ARBA" id="ARBA00023002"/>
    </source>
</evidence>
<comment type="subunit">
    <text evidence="4">Homodimer; disulfide-linked.</text>
</comment>
<keyword evidence="6 14" id="KW-0679">Respiratory chain</keyword>
<evidence type="ECO:0000256" key="6">
    <source>
        <dbReference type="ARBA" id="ARBA00022660"/>
    </source>
</evidence>
<keyword evidence="5" id="KW-0813">Transport</keyword>
<comment type="subcellular location">
    <subcellularLocation>
        <location evidence="2">Membrane</location>
    </subcellularLocation>
</comment>
<proteinExistence type="inferred from homology"/>
<dbReference type="InterPro" id="IPR038659">
    <property type="entry name" value="AOX_sf"/>
</dbReference>
<sequence length="345" mass="38718">MQRMMLSSTRVLGALGRMTAARQTAMAPTLASRPFSSSSDAARDRRYHWVEPEAERLIARAYARHRQLAQRDAVSPNGWKSFPPSISIADLESPAIEQEYHYPPKTRGDRIAKKLVDYGEKLMHLFFREKYDHHAVTLETVAAVPGVVGAAHRHLRSLRCMKRDHGWINPLQEEAENERMHLLIWMQHTKPTGIERAFVIMAQGIYVAAYSVLMYLSPRTAHRTVGYLEEAAHRAYTDYLRAVDSGAIPNVPAGEIAKKYYSLPDDAKLRDVILHVRADECMHRDFNHHLSDLYDAKEEDEFPTKMGEEVEGKPSEAKEGASSGVGRASVVMAASGKKTGPDGAQ</sequence>
<keyword evidence="7 14" id="KW-0812">Transmembrane</keyword>
<evidence type="ECO:0000256" key="9">
    <source>
        <dbReference type="ARBA" id="ARBA00022982"/>
    </source>
</evidence>
<keyword evidence="10" id="KW-1133">Transmembrane helix</keyword>
<evidence type="ECO:0000256" key="10">
    <source>
        <dbReference type="ARBA" id="ARBA00022989"/>
    </source>
</evidence>
<dbReference type="EMBL" id="CP151514">
    <property type="protein sequence ID" value="WZN66013.1"/>
    <property type="molecule type" value="Genomic_DNA"/>
</dbReference>
<keyword evidence="17" id="KW-1185">Reference proteome</keyword>
<dbReference type="GO" id="GO:0005739">
    <property type="term" value="C:mitochondrion"/>
    <property type="evidence" value="ECO:0007669"/>
    <property type="project" value="TreeGrafter"/>
</dbReference>
<dbReference type="PANTHER" id="PTHR31803:SF3">
    <property type="entry name" value="ALTERNATIVE OXIDASE"/>
    <property type="match status" value="1"/>
</dbReference>
<evidence type="ECO:0000256" key="8">
    <source>
        <dbReference type="ARBA" id="ARBA00022723"/>
    </source>
</evidence>
<dbReference type="EC" id="1.10.3.11" evidence="14"/>
<dbReference type="GO" id="GO:0010230">
    <property type="term" value="P:alternative respiration"/>
    <property type="evidence" value="ECO:0007669"/>
    <property type="project" value="TreeGrafter"/>
</dbReference>
<dbReference type="AlphaFoldDB" id="A0AAX4PJG8"/>
<evidence type="ECO:0000256" key="2">
    <source>
        <dbReference type="ARBA" id="ARBA00004370"/>
    </source>
</evidence>
<name>A0AAX4PJG8_9CHLO</name>
<reference evidence="16 17" key="1">
    <citation type="submission" date="2024-03" db="EMBL/GenBank/DDBJ databases">
        <title>Complete genome sequence of the green alga Chloropicon roscoffensis RCC1871.</title>
        <authorList>
            <person name="Lemieux C."/>
            <person name="Pombert J.-F."/>
            <person name="Otis C."/>
            <person name="Turmel M."/>
        </authorList>
    </citation>
    <scope>NUCLEOTIDE SEQUENCE [LARGE SCALE GENOMIC DNA]</scope>
    <source>
        <strain evidence="16 17">RCC1871</strain>
    </source>
</reference>
<dbReference type="InterPro" id="IPR002680">
    <property type="entry name" value="AOX"/>
</dbReference>
<dbReference type="GO" id="GO:0102721">
    <property type="term" value="F:ubiquinol:oxygen oxidoreductase activity"/>
    <property type="evidence" value="ECO:0007669"/>
    <property type="project" value="UniProtKB-EC"/>
</dbReference>
<dbReference type="Gene3D" id="1.20.1260.140">
    <property type="entry name" value="Alternative oxidase"/>
    <property type="match status" value="1"/>
</dbReference>
<dbReference type="PANTHER" id="PTHR31803">
    <property type="entry name" value="ALTERNATIVE OXIDASE"/>
    <property type="match status" value="1"/>
</dbReference>
<keyword evidence="12 14" id="KW-0408">Iron</keyword>
<feature type="compositionally biased region" description="Basic and acidic residues" evidence="15">
    <location>
        <begin position="300"/>
        <end position="319"/>
    </location>
</feature>
<dbReference type="GO" id="GO:0098803">
    <property type="term" value="C:respiratory chain complex"/>
    <property type="evidence" value="ECO:0007669"/>
    <property type="project" value="UniProtKB-UniRule"/>
</dbReference>
<dbReference type="GO" id="GO:0016020">
    <property type="term" value="C:membrane"/>
    <property type="evidence" value="ECO:0007669"/>
    <property type="project" value="UniProtKB-SubCell"/>
</dbReference>
<keyword evidence="11 14" id="KW-0560">Oxidoreductase</keyword>
<evidence type="ECO:0000256" key="4">
    <source>
        <dbReference type="ARBA" id="ARBA00011748"/>
    </source>
</evidence>
<keyword evidence="8 14" id="KW-0479">Metal-binding</keyword>
<dbReference type="GO" id="GO:0009916">
    <property type="term" value="F:alternative oxidase activity"/>
    <property type="evidence" value="ECO:0007669"/>
    <property type="project" value="UniProtKB-UniRule"/>
</dbReference>
<evidence type="ECO:0000256" key="3">
    <source>
        <dbReference type="ARBA" id="ARBA00008388"/>
    </source>
</evidence>
<feature type="region of interest" description="Disordered" evidence="15">
    <location>
        <begin position="300"/>
        <end position="345"/>
    </location>
</feature>
<evidence type="ECO:0000256" key="12">
    <source>
        <dbReference type="ARBA" id="ARBA00023004"/>
    </source>
</evidence>
<evidence type="ECO:0000313" key="17">
    <source>
        <dbReference type="Proteomes" id="UP001472866"/>
    </source>
</evidence>
<protein>
    <recommendedName>
        <fullName evidence="14">Ubiquinol oxidase</fullName>
        <ecNumber evidence="14">1.10.3.11</ecNumber>
    </recommendedName>
</protein>
<evidence type="ECO:0000256" key="15">
    <source>
        <dbReference type="SAM" id="MobiDB-lite"/>
    </source>
</evidence>
<dbReference type="GO" id="GO:0046872">
    <property type="term" value="F:metal ion binding"/>
    <property type="evidence" value="ECO:0007669"/>
    <property type="project" value="UniProtKB-UniRule"/>
</dbReference>
<organism evidence="16 17">
    <name type="scientific">Chloropicon roscoffensis</name>
    <dbReference type="NCBI Taxonomy" id="1461544"/>
    <lineage>
        <taxon>Eukaryota</taxon>
        <taxon>Viridiplantae</taxon>
        <taxon>Chlorophyta</taxon>
        <taxon>Chloropicophyceae</taxon>
        <taxon>Chloropicales</taxon>
        <taxon>Chloropicaceae</taxon>
        <taxon>Chloropicon</taxon>
    </lineage>
</organism>
<evidence type="ECO:0000256" key="13">
    <source>
        <dbReference type="ARBA" id="ARBA00023136"/>
    </source>
</evidence>
<dbReference type="Pfam" id="PF01786">
    <property type="entry name" value="AOX"/>
    <property type="match status" value="1"/>
</dbReference>
<dbReference type="GO" id="GO:0106292">
    <property type="term" value="F:superoxide-generating NADPH oxidase activity"/>
    <property type="evidence" value="ECO:0007669"/>
    <property type="project" value="UniProtKB-ARBA"/>
</dbReference>
<evidence type="ECO:0000256" key="5">
    <source>
        <dbReference type="ARBA" id="ARBA00022448"/>
    </source>
</evidence>
<comment type="catalytic activity">
    <reaction evidence="1 14">
        <text>2 a ubiquinol + O2 = 2 a ubiquinone + 2 H2O</text>
        <dbReference type="Rhea" id="RHEA:30255"/>
        <dbReference type="Rhea" id="RHEA-COMP:9565"/>
        <dbReference type="Rhea" id="RHEA-COMP:9566"/>
        <dbReference type="ChEBI" id="CHEBI:15377"/>
        <dbReference type="ChEBI" id="CHEBI:15379"/>
        <dbReference type="ChEBI" id="CHEBI:16389"/>
        <dbReference type="ChEBI" id="CHEBI:17976"/>
        <dbReference type="EC" id="1.10.3.11"/>
    </reaction>
</comment>
<keyword evidence="9 14" id="KW-0249">Electron transport</keyword>
<evidence type="ECO:0000256" key="14">
    <source>
        <dbReference type="RuleBase" id="RU003779"/>
    </source>
</evidence>
<evidence type="ECO:0000256" key="7">
    <source>
        <dbReference type="ARBA" id="ARBA00022692"/>
    </source>
</evidence>
<comment type="cofactor">
    <cofactor evidence="14">
        <name>Fe cation</name>
        <dbReference type="ChEBI" id="CHEBI:24875"/>
    </cofactor>
    <text evidence="14">Binds 2 iron ions per subunit.</text>
</comment>
<gene>
    <name evidence="16" type="ORF">HKI87_14g75760</name>
</gene>